<evidence type="ECO:0000313" key="2">
    <source>
        <dbReference type="EMBL" id="MBB5840618.1"/>
    </source>
</evidence>
<evidence type="ECO:0000313" key="3">
    <source>
        <dbReference type="Proteomes" id="UP000549971"/>
    </source>
</evidence>
<evidence type="ECO:0000256" key="1">
    <source>
        <dbReference type="SAM" id="MobiDB-lite"/>
    </source>
</evidence>
<sequence length="161" mass="17225">MSGRTVKVSIAEWLSNIVGSCTDQLNGEFSDDELAHLKNRHDKLMFGAYLMGTSDNAVAIRALLESAHLGDRKVSIPEGLPQTPETPGTRENPTPLTIGTLRAFLACRTDLSDDLPVVVGGVDIDDNNRELSGLADAIWSDTEGTFGGRICISARSIGLVD</sequence>
<dbReference type="Proteomes" id="UP000549971">
    <property type="component" value="Unassembled WGS sequence"/>
</dbReference>
<dbReference type="RefSeq" id="WP_184803105.1">
    <property type="nucleotide sequence ID" value="NZ_JACHMY010000001.1"/>
</dbReference>
<name>A0A7W9MYX2_9ACTN</name>
<organism evidence="2 3">
    <name type="scientific">Kribbella italica</name>
    <dbReference type="NCBI Taxonomy" id="1540520"/>
    <lineage>
        <taxon>Bacteria</taxon>
        <taxon>Bacillati</taxon>
        <taxon>Actinomycetota</taxon>
        <taxon>Actinomycetes</taxon>
        <taxon>Propionibacteriales</taxon>
        <taxon>Kribbellaceae</taxon>
        <taxon>Kribbella</taxon>
    </lineage>
</organism>
<dbReference type="EMBL" id="JACHMY010000001">
    <property type="protein sequence ID" value="MBB5840618.1"/>
    <property type="molecule type" value="Genomic_DNA"/>
</dbReference>
<accession>A0A7W9MYX2</accession>
<protein>
    <submittedName>
        <fullName evidence="2">Uncharacterized protein</fullName>
    </submittedName>
</protein>
<comment type="caution">
    <text evidence="2">The sequence shown here is derived from an EMBL/GenBank/DDBJ whole genome shotgun (WGS) entry which is preliminary data.</text>
</comment>
<feature type="compositionally biased region" description="Polar residues" evidence="1">
    <location>
        <begin position="83"/>
        <end position="94"/>
    </location>
</feature>
<proteinExistence type="predicted"/>
<feature type="region of interest" description="Disordered" evidence="1">
    <location>
        <begin position="74"/>
        <end position="94"/>
    </location>
</feature>
<keyword evidence="3" id="KW-1185">Reference proteome</keyword>
<gene>
    <name evidence="2" type="ORF">HDA39_007352</name>
</gene>
<dbReference type="AlphaFoldDB" id="A0A7W9MYX2"/>
<reference evidence="2 3" key="1">
    <citation type="submission" date="2020-08" db="EMBL/GenBank/DDBJ databases">
        <title>Sequencing the genomes of 1000 actinobacteria strains.</title>
        <authorList>
            <person name="Klenk H.-P."/>
        </authorList>
    </citation>
    <scope>NUCLEOTIDE SEQUENCE [LARGE SCALE GENOMIC DNA]</scope>
    <source>
        <strain evidence="2 3">DSM 28967</strain>
    </source>
</reference>